<comment type="similarity">
    <text evidence="1">Belongs to the UPF0213 family.</text>
</comment>
<evidence type="ECO:0000313" key="3">
    <source>
        <dbReference type="EMBL" id="MBI6118540.1"/>
    </source>
</evidence>
<dbReference type="InterPro" id="IPR050190">
    <property type="entry name" value="UPF0213_domain"/>
</dbReference>
<organism evidence="3 4">
    <name type="scientific">Salegentibacter maritimus</name>
    <dbReference type="NCBI Taxonomy" id="2794347"/>
    <lineage>
        <taxon>Bacteria</taxon>
        <taxon>Pseudomonadati</taxon>
        <taxon>Bacteroidota</taxon>
        <taxon>Flavobacteriia</taxon>
        <taxon>Flavobacteriales</taxon>
        <taxon>Flavobacteriaceae</taxon>
        <taxon>Salegentibacter</taxon>
    </lineage>
</organism>
<dbReference type="InterPro" id="IPR035901">
    <property type="entry name" value="GIY-YIG_endonuc_sf"/>
</dbReference>
<proteinExistence type="inferred from homology"/>
<sequence>MKLYYVYIVECKDKSYYTGITNNLNRRLWEHNSGYAKRAYTFTRRPVVLKWQEQFTDPNYAIMVEKQIKGWSRRKKQALINSNWKALIKFSKSYGQFGKPDENLEE</sequence>
<dbReference type="RefSeq" id="WP_193710472.1">
    <property type="nucleotide sequence ID" value="NZ_JAEHNY010000001.1"/>
</dbReference>
<dbReference type="InterPro" id="IPR000305">
    <property type="entry name" value="GIY-YIG_endonuc"/>
</dbReference>
<dbReference type="SUPFAM" id="SSF82771">
    <property type="entry name" value="GIY-YIG endonuclease"/>
    <property type="match status" value="1"/>
</dbReference>
<comment type="caution">
    <text evidence="3">The sequence shown here is derived from an EMBL/GenBank/DDBJ whole genome shotgun (WGS) entry which is preliminary data.</text>
</comment>
<reference evidence="3 4" key="1">
    <citation type="submission" date="2020-12" db="EMBL/GenBank/DDBJ databases">
        <title>Salegentibacter orientalis sp. nov., isolated from costal sediment.</title>
        <authorList>
            <person name="Lian F.-B."/>
        </authorList>
    </citation>
    <scope>NUCLEOTIDE SEQUENCE [LARGE SCALE GENOMIC DNA]</scope>
    <source>
        <strain evidence="3 4">F60176</strain>
    </source>
</reference>
<dbReference type="Pfam" id="PF01541">
    <property type="entry name" value="GIY-YIG"/>
    <property type="match status" value="1"/>
</dbReference>
<dbReference type="CDD" id="cd10456">
    <property type="entry name" value="GIY-YIG_UPF0213"/>
    <property type="match status" value="1"/>
</dbReference>
<protein>
    <submittedName>
        <fullName evidence="3">GIY-YIG nuclease family protein</fullName>
    </submittedName>
</protein>
<evidence type="ECO:0000256" key="1">
    <source>
        <dbReference type="ARBA" id="ARBA00007435"/>
    </source>
</evidence>
<gene>
    <name evidence="3" type="ORF">I6U50_00730</name>
</gene>
<evidence type="ECO:0000259" key="2">
    <source>
        <dbReference type="PROSITE" id="PS50164"/>
    </source>
</evidence>
<dbReference type="PANTHER" id="PTHR34477">
    <property type="entry name" value="UPF0213 PROTEIN YHBQ"/>
    <property type="match status" value="1"/>
</dbReference>
<keyword evidence="4" id="KW-1185">Reference proteome</keyword>
<name>A0ABS0TCI2_9FLAO</name>
<evidence type="ECO:0000313" key="4">
    <source>
        <dbReference type="Proteomes" id="UP000635665"/>
    </source>
</evidence>
<dbReference type="Gene3D" id="3.40.1440.10">
    <property type="entry name" value="GIY-YIG endonuclease"/>
    <property type="match status" value="1"/>
</dbReference>
<accession>A0ABS0TCI2</accession>
<dbReference type="EMBL" id="JAEHNY010000001">
    <property type="protein sequence ID" value="MBI6118540.1"/>
    <property type="molecule type" value="Genomic_DNA"/>
</dbReference>
<dbReference type="Proteomes" id="UP000635665">
    <property type="component" value="Unassembled WGS sequence"/>
</dbReference>
<dbReference type="PANTHER" id="PTHR34477:SF1">
    <property type="entry name" value="UPF0213 PROTEIN YHBQ"/>
    <property type="match status" value="1"/>
</dbReference>
<feature type="domain" description="GIY-YIG" evidence="2">
    <location>
        <begin position="2"/>
        <end position="78"/>
    </location>
</feature>
<dbReference type="PROSITE" id="PS50164">
    <property type="entry name" value="GIY_YIG"/>
    <property type="match status" value="1"/>
</dbReference>